<organism evidence="1 2">
    <name type="scientific">Pseudoalteromonas tetraodonis GFC</name>
    <dbReference type="NCBI Taxonomy" id="1315271"/>
    <lineage>
        <taxon>Bacteria</taxon>
        <taxon>Pseudomonadati</taxon>
        <taxon>Pseudomonadota</taxon>
        <taxon>Gammaproteobacteria</taxon>
        <taxon>Alteromonadales</taxon>
        <taxon>Pseudoalteromonadaceae</taxon>
        <taxon>Pseudoalteromonas</taxon>
    </lineage>
</organism>
<sequence length="395" mass="44449">MNSQKNKNFISAALLLAITQVVGCTSESDVQKSVNNTGKSDATDNKISGSFKSAYDTGVFYSTEMMPSSQVYGRKANGCTQQYNDHYFETANALVYGNPELPSSDYERVASWVEENFDSALSAMQVTKGEYFSNRYAIRLDGLKYIRNNLAYKQYDSVSYPSEFDNWNYEQQVDWATKTTKNMDTAQAVGLLVNDPYSPFQTESEAVLEDKLYVCIHETTSTNGWGEGNLVGINVGAPSIAVPHEVDKIVKHEIIHTIQYALTGNFEGLGLPRWFSEGQAVSLSGMNVAHKSQHSEYDPTLVVYYNDEIGDQATAYSHYGLAYQYLKDTNGQSSIISFMKDVKQVTYDFSKQLNSPLEEYHGYVEAFDKSMKQFNGAPLSVEQYRYDYHSLLTDY</sequence>
<reference evidence="1" key="2">
    <citation type="submission" date="2023-01" db="EMBL/GenBank/DDBJ databases">
        <title>Draft genome sequence of Pseudoalteromonas tetraodonis strain NBRC 103034.</title>
        <authorList>
            <person name="Sun Q."/>
            <person name="Mori K."/>
        </authorList>
    </citation>
    <scope>NUCLEOTIDE SEQUENCE</scope>
    <source>
        <strain evidence="1">NBRC 103034</strain>
    </source>
</reference>
<gene>
    <name evidence="1" type="ORF">GCM10007914_15410</name>
</gene>
<protein>
    <submittedName>
        <fullName evidence="1">Uncharacterized protein</fullName>
    </submittedName>
</protein>
<dbReference type="RefSeq" id="WP_096038869.1">
    <property type="nucleotide sequence ID" value="NZ_BJXY01000034.1"/>
</dbReference>
<accession>A0AA37W408</accession>
<dbReference type="AlphaFoldDB" id="A0AA37W408"/>
<evidence type="ECO:0000313" key="2">
    <source>
        <dbReference type="Proteomes" id="UP001161408"/>
    </source>
</evidence>
<proteinExistence type="predicted"/>
<dbReference type="Proteomes" id="UP001161408">
    <property type="component" value="Unassembled WGS sequence"/>
</dbReference>
<name>A0AA37W408_9GAMM</name>
<reference evidence="1" key="1">
    <citation type="journal article" date="2014" name="Int. J. Syst. Evol. Microbiol.">
        <title>Complete genome sequence of Corynebacterium casei LMG S-19264T (=DSM 44701T), isolated from a smear-ripened cheese.</title>
        <authorList>
            <consortium name="US DOE Joint Genome Institute (JGI-PGF)"/>
            <person name="Walter F."/>
            <person name="Albersmeier A."/>
            <person name="Kalinowski J."/>
            <person name="Ruckert C."/>
        </authorList>
    </citation>
    <scope>NUCLEOTIDE SEQUENCE</scope>
    <source>
        <strain evidence="1">NBRC 103034</strain>
    </source>
</reference>
<keyword evidence="2" id="KW-1185">Reference proteome</keyword>
<dbReference type="EMBL" id="BSNE01000011">
    <property type="protein sequence ID" value="GLQ02660.1"/>
    <property type="molecule type" value="Genomic_DNA"/>
</dbReference>
<comment type="caution">
    <text evidence="1">The sequence shown here is derived from an EMBL/GenBank/DDBJ whole genome shotgun (WGS) entry which is preliminary data.</text>
</comment>
<evidence type="ECO:0000313" key="1">
    <source>
        <dbReference type="EMBL" id="GLQ02660.1"/>
    </source>
</evidence>